<feature type="transmembrane region" description="Helical" evidence="1">
    <location>
        <begin position="109"/>
        <end position="132"/>
    </location>
</feature>
<name>A0A4R6S3F7_LABRH</name>
<keyword evidence="1" id="KW-0812">Transmembrane</keyword>
<accession>A0A4R6S3F7</accession>
<dbReference type="EMBL" id="SNXZ01000006">
    <property type="protein sequence ID" value="TDP93617.1"/>
    <property type="molecule type" value="Genomic_DNA"/>
</dbReference>
<evidence type="ECO:0000256" key="1">
    <source>
        <dbReference type="SAM" id="Phobius"/>
    </source>
</evidence>
<dbReference type="Pfam" id="PF14108">
    <property type="entry name" value="ABA4-like"/>
    <property type="match status" value="1"/>
</dbReference>
<gene>
    <name evidence="2" type="ORF">EV186_10611</name>
</gene>
<sequence>MTTVLFNLTFYLAVPFWLLMIVAPRWPVTERIVASPWIATPPLVVYLIIVLPHFDRLWAAVSRPDLGVLQAFLGSGIGAAAIWAHLIAFDLFIGRWMYWEARKLGIHPLVMAPILVLTILLSPIGLLVFLVVREVAVRQVAGRVDERVGG</sequence>
<feature type="transmembrane region" description="Helical" evidence="1">
    <location>
        <begin position="66"/>
        <end position="89"/>
    </location>
</feature>
<dbReference type="OrthoDB" id="345237at2"/>
<dbReference type="PANTHER" id="PTHR34543">
    <property type="entry name" value="PROTEIN ABA DEFICIENT 4, CHLOROPLASTIC"/>
    <property type="match status" value="1"/>
</dbReference>
<feature type="transmembrane region" description="Helical" evidence="1">
    <location>
        <begin position="32"/>
        <end position="54"/>
    </location>
</feature>
<keyword evidence="3" id="KW-1185">Reference proteome</keyword>
<reference evidence="2 3" key="1">
    <citation type="submission" date="2019-03" db="EMBL/GenBank/DDBJ databases">
        <title>Genomic Encyclopedia of Type Strains, Phase IV (KMG-IV): sequencing the most valuable type-strain genomes for metagenomic binning, comparative biology and taxonomic classification.</title>
        <authorList>
            <person name="Goeker M."/>
        </authorList>
    </citation>
    <scope>NUCLEOTIDE SEQUENCE [LARGE SCALE GENOMIC DNA]</scope>
    <source>
        <strain evidence="2 3">DSM 45361</strain>
    </source>
</reference>
<dbReference type="RefSeq" id="WP_133852652.1">
    <property type="nucleotide sequence ID" value="NZ_SNXZ01000006.1"/>
</dbReference>
<protein>
    <submittedName>
        <fullName evidence="2">Uncharacterized protein DUF4281</fullName>
    </submittedName>
</protein>
<dbReference type="PANTHER" id="PTHR34543:SF1">
    <property type="entry name" value="PROTEIN ABA DEFICIENT 4, CHLOROPLASTIC"/>
    <property type="match status" value="1"/>
</dbReference>
<dbReference type="InterPro" id="IPR025461">
    <property type="entry name" value="ABA4-like"/>
</dbReference>
<dbReference type="Proteomes" id="UP000295444">
    <property type="component" value="Unassembled WGS sequence"/>
</dbReference>
<organism evidence="2 3">
    <name type="scientific">Labedaea rhizosphaerae</name>
    <dbReference type="NCBI Taxonomy" id="598644"/>
    <lineage>
        <taxon>Bacteria</taxon>
        <taxon>Bacillati</taxon>
        <taxon>Actinomycetota</taxon>
        <taxon>Actinomycetes</taxon>
        <taxon>Pseudonocardiales</taxon>
        <taxon>Pseudonocardiaceae</taxon>
        <taxon>Labedaea</taxon>
    </lineage>
</organism>
<keyword evidence="1" id="KW-0472">Membrane</keyword>
<evidence type="ECO:0000313" key="2">
    <source>
        <dbReference type="EMBL" id="TDP93617.1"/>
    </source>
</evidence>
<keyword evidence="1" id="KW-1133">Transmembrane helix</keyword>
<proteinExistence type="predicted"/>
<comment type="caution">
    <text evidence="2">The sequence shown here is derived from an EMBL/GenBank/DDBJ whole genome shotgun (WGS) entry which is preliminary data.</text>
</comment>
<dbReference type="AlphaFoldDB" id="A0A4R6S3F7"/>
<evidence type="ECO:0000313" key="3">
    <source>
        <dbReference type="Proteomes" id="UP000295444"/>
    </source>
</evidence>
<feature type="transmembrane region" description="Helical" evidence="1">
    <location>
        <begin position="5"/>
        <end position="26"/>
    </location>
</feature>